<feature type="domain" description="Ig-like" evidence="1">
    <location>
        <begin position="125"/>
        <end position="232"/>
    </location>
</feature>
<protein>
    <submittedName>
        <fullName evidence="2">Uncharacterized protein LOC109068060</fullName>
    </submittedName>
</protein>
<name>A0A9Q9XUD2_CYPCA</name>
<dbReference type="InterPro" id="IPR050150">
    <property type="entry name" value="IgV_Light_Chain"/>
</dbReference>
<evidence type="ECO:0000313" key="2">
    <source>
        <dbReference type="RefSeq" id="XP_042608159.1"/>
    </source>
</evidence>
<evidence type="ECO:0000259" key="1">
    <source>
        <dbReference type="PROSITE" id="PS50835"/>
    </source>
</evidence>
<organism evidence="2">
    <name type="scientific">Cyprinus carpio</name>
    <name type="common">Common carp</name>
    <dbReference type="NCBI Taxonomy" id="7962"/>
    <lineage>
        <taxon>Eukaryota</taxon>
        <taxon>Metazoa</taxon>
        <taxon>Chordata</taxon>
        <taxon>Craniata</taxon>
        <taxon>Vertebrata</taxon>
        <taxon>Euteleostomi</taxon>
        <taxon>Actinopterygii</taxon>
        <taxon>Neopterygii</taxon>
        <taxon>Teleostei</taxon>
        <taxon>Ostariophysi</taxon>
        <taxon>Cypriniformes</taxon>
        <taxon>Cyprinidae</taxon>
        <taxon>Cyprininae</taxon>
        <taxon>Cyprinus</taxon>
    </lineage>
</organism>
<dbReference type="RefSeq" id="XP_042608159.1">
    <property type="nucleotide sequence ID" value="XM_042752225.1"/>
</dbReference>
<dbReference type="PANTHER" id="PTHR23267">
    <property type="entry name" value="IMMUNOGLOBULIN LIGHT CHAIN"/>
    <property type="match status" value="1"/>
</dbReference>
<dbReference type="AlphaFoldDB" id="A0A9Q9XUD2"/>
<accession>A0A9Q9XUD2</accession>
<gene>
    <name evidence="2" type="primary">LOC109068060</name>
</gene>
<dbReference type="InterPro" id="IPR007110">
    <property type="entry name" value="Ig-like_dom"/>
</dbReference>
<proteinExistence type="predicted"/>
<dbReference type="InterPro" id="IPR003599">
    <property type="entry name" value="Ig_sub"/>
</dbReference>
<sequence>MSAGWLPVWPSQLTETALHPLPAQRESEAAAPAVQTVASPGAQRCSPGSLLLPVHLPSSGLQSDREALASHTHSVSLSSLEEISALEGGRGPAHFGAKSEPTATMNFITIFIWIFTSYCFTESAAEVTVTQTPAVKPVQPGDTVTMSCKTSPEVYQGYSYHPPTWYLQKPGEEPKLLIYAADNHVSGTPSTFSGSGSNSDFTLTISGVQTEDAGHYYCQSYHEINSDDVFTQ</sequence>
<dbReference type="InterPro" id="IPR013106">
    <property type="entry name" value="Ig_V-set"/>
</dbReference>
<dbReference type="SMART" id="SM00406">
    <property type="entry name" value="IGv"/>
    <property type="match status" value="1"/>
</dbReference>
<reference evidence="2" key="1">
    <citation type="submission" date="2025-08" db="UniProtKB">
        <authorList>
            <consortium name="RefSeq"/>
        </authorList>
    </citation>
    <scope>IDENTIFICATION</scope>
    <source>
        <tissue evidence="2">Muscle</tissue>
    </source>
</reference>
<dbReference type="PROSITE" id="PS50835">
    <property type="entry name" value="IG_LIKE"/>
    <property type="match status" value="1"/>
</dbReference>
<dbReference type="KEGG" id="ccar:109068060"/>
<dbReference type="Proteomes" id="UP001155660">
    <property type="component" value="Chromosome B24"/>
</dbReference>
<dbReference type="FunFam" id="2.60.40.10:FF:001495">
    <property type="entry name" value="Si:dkey-234i14.13"/>
    <property type="match status" value="1"/>
</dbReference>
<dbReference type="Pfam" id="PF07686">
    <property type="entry name" value="V-set"/>
    <property type="match status" value="1"/>
</dbReference>
<dbReference type="SMART" id="SM00409">
    <property type="entry name" value="IG"/>
    <property type="match status" value="1"/>
</dbReference>
<dbReference type="GeneID" id="109068060"/>
<dbReference type="OrthoDB" id="6103117at2759"/>